<dbReference type="OrthoDB" id="9806824at2"/>
<dbReference type="EMBL" id="FCOL02000062">
    <property type="protein sequence ID" value="SAL81445.1"/>
    <property type="molecule type" value="Genomic_DNA"/>
</dbReference>
<reference evidence="1" key="1">
    <citation type="submission" date="2016-01" db="EMBL/GenBank/DDBJ databases">
        <authorList>
            <person name="Peeters C."/>
        </authorList>
    </citation>
    <scope>NUCLEOTIDE SEQUENCE [LARGE SCALE GENOMIC DNA]</scope>
    <source>
        <strain evidence="1">LMG 22937</strain>
    </source>
</reference>
<evidence type="ECO:0000313" key="2">
    <source>
        <dbReference type="Proteomes" id="UP000054925"/>
    </source>
</evidence>
<gene>
    <name evidence="1" type="ORF">AWB67_05845</name>
</gene>
<proteinExistence type="predicted"/>
<accession>A0A158KKC3</accession>
<dbReference type="AlphaFoldDB" id="A0A158KKC3"/>
<protein>
    <submittedName>
        <fullName evidence="1">Glycosyltransferase</fullName>
    </submittedName>
</protein>
<dbReference type="GO" id="GO:0016740">
    <property type="term" value="F:transferase activity"/>
    <property type="evidence" value="ECO:0007669"/>
    <property type="project" value="UniProtKB-KW"/>
</dbReference>
<keyword evidence="2" id="KW-1185">Reference proteome</keyword>
<sequence>MTLRDVLPSMPSLTAVVYFNSPDSPGAWPLMHTPDWQLEPTLLTLLESKN</sequence>
<organism evidence="1 2">
    <name type="scientific">Caballeronia terrestris</name>
    <dbReference type="NCBI Taxonomy" id="1226301"/>
    <lineage>
        <taxon>Bacteria</taxon>
        <taxon>Pseudomonadati</taxon>
        <taxon>Pseudomonadota</taxon>
        <taxon>Betaproteobacteria</taxon>
        <taxon>Burkholderiales</taxon>
        <taxon>Burkholderiaceae</taxon>
        <taxon>Caballeronia</taxon>
    </lineage>
</organism>
<comment type="caution">
    <text evidence="1">The sequence shown here is derived from an EMBL/GenBank/DDBJ whole genome shotgun (WGS) entry which is preliminary data.</text>
</comment>
<evidence type="ECO:0000313" key="1">
    <source>
        <dbReference type="EMBL" id="SAL81445.1"/>
    </source>
</evidence>
<name>A0A158KKC3_9BURK</name>
<dbReference type="Proteomes" id="UP000054925">
    <property type="component" value="Unassembled WGS sequence"/>
</dbReference>
<dbReference type="RefSeq" id="WP_159964971.1">
    <property type="nucleotide sequence ID" value="NZ_FCOL02000062.1"/>
</dbReference>